<sequence>MKNLSSIIAFGLIILASACKKQQEIIEEPKISPPKNVYVAGYENNSSYIKVAKLWKNGVATNLSDGTKETTANGVAVLGNDVYVVGNEFNPSMASYTPIIWKNGIATKLSANGAANAIAVIGSDVYVAGFENDARSIRAMLWKNGVASPLTLWNGVAQSITANGNDIYICGYKVNSNGLSSPVIWKNDSYSDLPTGGNPSILTGISVAINGPDVYVLGGSLTGKFLWKNGVLSSIAESGKSMDVYSIFAANNNLYMAGTEYKSSGTRYTDHATLWINGTSSIFANDAIANHIFVDGQDVFTAGYIAETGPLKSIAIAWKNGIQTSLTDGTKNARALAICVK</sequence>
<dbReference type="RefSeq" id="WP_406826585.1">
    <property type="nucleotide sequence ID" value="NZ_CP157485.1"/>
</dbReference>
<proteinExistence type="predicted"/>
<organism evidence="1">
    <name type="scientific">Pedobacter sp. KACC 23697</name>
    <dbReference type="NCBI Taxonomy" id="3149230"/>
    <lineage>
        <taxon>Bacteria</taxon>
        <taxon>Pseudomonadati</taxon>
        <taxon>Bacteroidota</taxon>
        <taxon>Sphingobacteriia</taxon>
        <taxon>Sphingobacteriales</taxon>
        <taxon>Sphingobacteriaceae</taxon>
        <taxon>Pedobacter</taxon>
    </lineage>
</organism>
<gene>
    <name evidence="1" type="ORF">ABEG20_06545</name>
</gene>
<dbReference type="AlphaFoldDB" id="A0AAU7K9P4"/>
<dbReference type="PROSITE" id="PS51257">
    <property type="entry name" value="PROKAR_LIPOPROTEIN"/>
    <property type="match status" value="1"/>
</dbReference>
<evidence type="ECO:0008006" key="2">
    <source>
        <dbReference type="Google" id="ProtNLM"/>
    </source>
</evidence>
<accession>A0AAU7K9P4</accession>
<evidence type="ECO:0000313" key="1">
    <source>
        <dbReference type="EMBL" id="XBO49256.1"/>
    </source>
</evidence>
<name>A0AAU7K9P4_9SPHI</name>
<dbReference type="EMBL" id="CP157485">
    <property type="protein sequence ID" value="XBO49256.1"/>
    <property type="molecule type" value="Genomic_DNA"/>
</dbReference>
<protein>
    <recommendedName>
        <fullName evidence="2">Bulb-type lectin domain-containing protein</fullName>
    </recommendedName>
</protein>
<reference evidence="1" key="1">
    <citation type="submission" date="2024-05" db="EMBL/GenBank/DDBJ databases">
        <authorList>
            <person name="Kim S."/>
            <person name="Heo J."/>
            <person name="Choi H."/>
            <person name="Choi Y."/>
            <person name="Kwon S.-W."/>
            <person name="Kim Y."/>
        </authorList>
    </citation>
    <scope>NUCLEOTIDE SEQUENCE</scope>
    <source>
        <strain evidence="1">KACC 23697</strain>
    </source>
</reference>